<accession>A0A371I2R5</accession>
<feature type="non-terminal residue" evidence="4">
    <location>
        <position position="1"/>
    </location>
</feature>
<evidence type="ECO:0000313" key="5">
    <source>
        <dbReference type="Proteomes" id="UP000257109"/>
    </source>
</evidence>
<keyword evidence="2" id="KW-0812">Transmembrane</keyword>
<dbReference type="Pfam" id="PF03732">
    <property type="entry name" value="Retrotrans_gag"/>
    <property type="match status" value="1"/>
</dbReference>
<feature type="region of interest" description="Disordered" evidence="1">
    <location>
        <begin position="191"/>
        <end position="220"/>
    </location>
</feature>
<keyword evidence="5" id="KW-1185">Reference proteome</keyword>
<dbReference type="InterPro" id="IPR005162">
    <property type="entry name" value="Retrotrans_gag_dom"/>
</dbReference>
<proteinExistence type="predicted"/>
<evidence type="ECO:0000256" key="2">
    <source>
        <dbReference type="SAM" id="Phobius"/>
    </source>
</evidence>
<evidence type="ECO:0000259" key="3">
    <source>
        <dbReference type="Pfam" id="PF03732"/>
    </source>
</evidence>
<feature type="domain" description="Retrotransposon gag" evidence="3">
    <location>
        <begin position="33"/>
        <end position="124"/>
    </location>
</feature>
<dbReference type="AlphaFoldDB" id="A0A371I2R5"/>
<dbReference type="PANTHER" id="PTHR33223">
    <property type="entry name" value="CCHC-TYPE DOMAIN-CONTAINING PROTEIN"/>
    <property type="match status" value="1"/>
</dbReference>
<dbReference type="EMBL" id="QJKJ01001073">
    <property type="protein sequence ID" value="RDY09336.1"/>
    <property type="molecule type" value="Genomic_DNA"/>
</dbReference>
<keyword evidence="2" id="KW-1133">Transmembrane helix</keyword>
<name>A0A371I2R5_MUCPR</name>
<evidence type="ECO:0000256" key="1">
    <source>
        <dbReference type="SAM" id="MobiDB-lite"/>
    </source>
</evidence>
<keyword evidence="2" id="KW-0472">Membrane</keyword>
<protein>
    <recommendedName>
        <fullName evidence="3">Retrotransposon gag domain-containing protein</fullName>
    </recommendedName>
</protein>
<sequence>MDPFNGTQDPQAHLQTFQTQMYISGGGDSLSYKLFHGTLRGVAMHWLATLLVFTICSFNNLAILFVSQFATNKMKRFEVVDLFDIRQTKGESLKSYLARFNNATVQVNDSDQKFFIKAFQKGLRVDAKEDLVDQLEAEHQPMVLQEMKPDTLRGLKEEMRYQIQPRPRDSNPHPFTPLKVKKVQILREDVLSRQTRKKGSQQESFLKGTGARPLEQDHDH</sequence>
<organism evidence="4 5">
    <name type="scientific">Mucuna pruriens</name>
    <name type="common">Velvet bean</name>
    <name type="synonym">Dolichos pruriens</name>
    <dbReference type="NCBI Taxonomy" id="157652"/>
    <lineage>
        <taxon>Eukaryota</taxon>
        <taxon>Viridiplantae</taxon>
        <taxon>Streptophyta</taxon>
        <taxon>Embryophyta</taxon>
        <taxon>Tracheophyta</taxon>
        <taxon>Spermatophyta</taxon>
        <taxon>Magnoliopsida</taxon>
        <taxon>eudicotyledons</taxon>
        <taxon>Gunneridae</taxon>
        <taxon>Pentapetalae</taxon>
        <taxon>rosids</taxon>
        <taxon>fabids</taxon>
        <taxon>Fabales</taxon>
        <taxon>Fabaceae</taxon>
        <taxon>Papilionoideae</taxon>
        <taxon>50 kb inversion clade</taxon>
        <taxon>NPAAA clade</taxon>
        <taxon>indigoferoid/millettioid clade</taxon>
        <taxon>Phaseoleae</taxon>
        <taxon>Mucuna</taxon>
    </lineage>
</organism>
<gene>
    <name evidence="4" type="ORF">CR513_06297</name>
</gene>
<feature type="transmembrane region" description="Helical" evidence="2">
    <location>
        <begin position="43"/>
        <end position="66"/>
    </location>
</feature>
<dbReference type="PANTHER" id="PTHR33223:SF10">
    <property type="entry name" value="AMINOTRANSFERASE-LIKE PLANT MOBILE DOMAIN-CONTAINING PROTEIN"/>
    <property type="match status" value="1"/>
</dbReference>
<reference evidence="4" key="1">
    <citation type="submission" date="2018-05" db="EMBL/GenBank/DDBJ databases">
        <title>Draft genome of Mucuna pruriens seed.</title>
        <authorList>
            <person name="Nnadi N.E."/>
            <person name="Vos R."/>
            <person name="Hasami M.H."/>
            <person name="Devisetty U.K."/>
            <person name="Aguiy J.C."/>
        </authorList>
    </citation>
    <scope>NUCLEOTIDE SEQUENCE [LARGE SCALE GENOMIC DNA]</scope>
    <source>
        <strain evidence="4">JCA_2017</strain>
    </source>
</reference>
<comment type="caution">
    <text evidence="4">The sequence shown here is derived from an EMBL/GenBank/DDBJ whole genome shotgun (WGS) entry which is preliminary data.</text>
</comment>
<evidence type="ECO:0000313" key="4">
    <source>
        <dbReference type="EMBL" id="RDY09336.1"/>
    </source>
</evidence>
<dbReference type="Proteomes" id="UP000257109">
    <property type="component" value="Unassembled WGS sequence"/>
</dbReference>
<dbReference type="OrthoDB" id="913711at2759"/>